<reference evidence="10" key="1">
    <citation type="submission" date="2021-01" db="EMBL/GenBank/DDBJ databases">
        <authorList>
            <person name="Corre E."/>
            <person name="Pelletier E."/>
            <person name="Niang G."/>
            <person name="Scheremetjew M."/>
            <person name="Finn R."/>
            <person name="Kale V."/>
            <person name="Holt S."/>
            <person name="Cochrane G."/>
            <person name="Meng A."/>
            <person name="Brown T."/>
            <person name="Cohen L."/>
        </authorList>
    </citation>
    <scope>NUCLEOTIDE SEQUENCE</scope>
    <source>
        <strain evidence="10">NY070348D</strain>
    </source>
</reference>
<dbReference type="SUPFAM" id="SSF46689">
    <property type="entry name" value="Homeodomain-like"/>
    <property type="match status" value="1"/>
</dbReference>
<evidence type="ECO:0000256" key="4">
    <source>
        <dbReference type="ARBA" id="ARBA00023163"/>
    </source>
</evidence>
<dbReference type="EMBL" id="HBHK01002801">
    <property type="protein sequence ID" value="CAD9666313.1"/>
    <property type="molecule type" value="Transcribed_RNA"/>
</dbReference>
<keyword evidence="4" id="KW-0804">Transcription</keyword>
<evidence type="ECO:0000256" key="5">
    <source>
        <dbReference type="ARBA" id="ARBA00023242"/>
    </source>
</evidence>
<dbReference type="InterPro" id="IPR032563">
    <property type="entry name" value="DAMP1_SANT-like"/>
</dbReference>
<dbReference type="GO" id="GO:0000812">
    <property type="term" value="C:Swr1 complex"/>
    <property type="evidence" value="ECO:0007669"/>
    <property type="project" value="TreeGrafter"/>
</dbReference>
<gene>
    <name evidence="9" type="ORF">QSP1433_LOCUS1671</name>
    <name evidence="10" type="ORF">QSP1433_LOCUS1673</name>
</gene>
<evidence type="ECO:0000256" key="6">
    <source>
        <dbReference type="SAM" id="MobiDB-lite"/>
    </source>
</evidence>
<protein>
    <recommendedName>
        <fullName evidence="11">SWR1-complex protein 4</fullName>
    </recommendedName>
</protein>
<dbReference type="GO" id="GO:0000122">
    <property type="term" value="P:negative regulation of transcription by RNA polymerase II"/>
    <property type="evidence" value="ECO:0007669"/>
    <property type="project" value="TreeGrafter"/>
</dbReference>
<name>A0A7S2W4Y9_9STRA</name>
<feature type="domain" description="DNA methyltransferase 1-associated 1" evidence="7">
    <location>
        <begin position="248"/>
        <end position="388"/>
    </location>
</feature>
<evidence type="ECO:0000259" key="8">
    <source>
        <dbReference type="Pfam" id="PF16282"/>
    </source>
</evidence>
<dbReference type="GO" id="GO:0006281">
    <property type="term" value="P:DNA repair"/>
    <property type="evidence" value="ECO:0007669"/>
    <property type="project" value="InterPro"/>
</dbReference>
<dbReference type="InterPro" id="IPR008468">
    <property type="entry name" value="DMAP1"/>
</dbReference>
<evidence type="ECO:0008006" key="11">
    <source>
        <dbReference type="Google" id="ProtNLM"/>
    </source>
</evidence>
<dbReference type="GO" id="GO:0006338">
    <property type="term" value="P:chromatin remodeling"/>
    <property type="evidence" value="ECO:0007669"/>
    <property type="project" value="InterPro"/>
</dbReference>
<keyword evidence="2" id="KW-0156">Chromatin regulator</keyword>
<dbReference type="GO" id="GO:0035267">
    <property type="term" value="C:NuA4 histone acetyltransferase complex"/>
    <property type="evidence" value="ECO:0007669"/>
    <property type="project" value="InterPro"/>
</dbReference>
<evidence type="ECO:0000256" key="1">
    <source>
        <dbReference type="ARBA" id="ARBA00004123"/>
    </source>
</evidence>
<dbReference type="Pfam" id="PF05499">
    <property type="entry name" value="DMAP1"/>
    <property type="match status" value="1"/>
</dbReference>
<feature type="domain" description="DAMP1 SANT/Myb-like" evidence="8">
    <location>
        <begin position="103"/>
        <end position="180"/>
    </location>
</feature>
<comment type="subcellular location">
    <subcellularLocation>
        <location evidence="1">Nucleus</location>
    </subcellularLocation>
</comment>
<dbReference type="EMBL" id="HBHK01002803">
    <property type="protein sequence ID" value="CAD9666319.1"/>
    <property type="molecule type" value="Transcribed_RNA"/>
</dbReference>
<accession>A0A7S2W4Y9</accession>
<dbReference type="PANTHER" id="PTHR12855:SF10">
    <property type="entry name" value="DNA METHYLTRANSFERASE 1-ASSOCIATED PROTEIN 1"/>
    <property type="match status" value="1"/>
</dbReference>
<evidence type="ECO:0000256" key="2">
    <source>
        <dbReference type="ARBA" id="ARBA00022853"/>
    </source>
</evidence>
<dbReference type="InterPro" id="IPR009057">
    <property type="entry name" value="Homeodomain-like_sf"/>
</dbReference>
<dbReference type="GO" id="GO:0003714">
    <property type="term" value="F:transcription corepressor activity"/>
    <property type="evidence" value="ECO:0007669"/>
    <property type="project" value="TreeGrafter"/>
</dbReference>
<dbReference type="PANTHER" id="PTHR12855">
    <property type="entry name" value="DNA METHYLTRANSFERASE 1-ASSOCIATED PROTEIN 1 FAMILY MEMBER"/>
    <property type="match status" value="1"/>
</dbReference>
<evidence type="ECO:0000259" key="7">
    <source>
        <dbReference type="Pfam" id="PF05499"/>
    </source>
</evidence>
<sequence>MGDVADILSMAGAVAAAGTVSGSQRKPNGGVKKPDGMSREVFALLGNASLPPCVQTAGFQNNKAELAAKKAVPWLWAEFSNSARSDGFKLKHWQRASNVLSDYAFARFNKRTAVVSYTDEEYAQVDVANDGWTKEDTDYLFELCAQYDLRWYVVQDRWERHREVTVTDIKNRYFSVSKKIITSRRAKKLVVASMSTPPVDAPTATVSAKAMAQTENAILDFNYDAEYDRKRTLQLARLYSRPASEEKEETNLLNEIRRTDMQLRRLQQDQPKVSLISKRKKSAHTPLQAFPPTLADTAFLSEANAAAVDVSKRKQGVYLRSGDFISVPSVLGIGTRMENKVYAVMQELGVPHRPVPTAKIVGAYDKLRQDIIKLLALQTKTFDSNCKLCALKGLPVPVRPGALKSKKRKPPLSGAASTSSQLKKQNTATTRPAPSSVAPHTHEPARAPSAITQPAPTYTGANPTSGGINAADVRTSGRKRQVTAIVADNIKLERANTKKK</sequence>
<feature type="compositionally biased region" description="Polar residues" evidence="6">
    <location>
        <begin position="450"/>
        <end position="467"/>
    </location>
</feature>
<dbReference type="AlphaFoldDB" id="A0A7S2W4Y9"/>
<evidence type="ECO:0000313" key="10">
    <source>
        <dbReference type="EMBL" id="CAD9666319.1"/>
    </source>
</evidence>
<evidence type="ECO:0000313" key="9">
    <source>
        <dbReference type="EMBL" id="CAD9666313.1"/>
    </source>
</evidence>
<keyword evidence="3" id="KW-0805">Transcription regulation</keyword>
<dbReference type="Gene3D" id="1.10.10.60">
    <property type="entry name" value="Homeodomain-like"/>
    <property type="match status" value="1"/>
</dbReference>
<keyword evidence="5" id="KW-0539">Nucleus</keyword>
<proteinExistence type="predicted"/>
<dbReference type="InterPro" id="IPR027109">
    <property type="entry name" value="Swc4/Dmap1"/>
</dbReference>
<feature type="compositionally biased region" description="Polar residues" evidence="6">
    <location>
        <begin position="415"/>
        <end position="433"/>
    </location>
</feature>
<dbReference type="Pfam" id="PF16282">
    <property type="entry name" value="SANT_DAMP1_like"/>
    <property type="match status" value="1"/>
</dbReference>
<organism evidence="10">
    <name type="scientific">Mucochytrium quahogii</name>
    <dbReference type="NCBI Taxonomy" id="96639"/>
    <lineage>
        <taxon>Eukaryota</taxon>
        <taxon>Sar</taxon>
        <taxon>Stramenopiles</taxon>
        <taxon>Bigyra</taxon>
        <taxon>Labyrinthulomycetes</taxon>
        <taxon>Thraustochytrida</taxon>
        <taxon>Thraustochytriidae</taxon>
        <taxon>Mucochytrium</taxon>
    </lineage>
</organism>
<feature type="region of interest" description="Disordered" evidence="6">
    <location>
        <begin position="399"/>
        <end position="480"/>
    </location>
</feature>
<evidence type="ECO:0000256" key="3">
    <source>
        <dbReference type="ARBA" id="ARBA00023015"/>
    </source>
</evidence>